<protein>
    <submittedName>
        <fullName evidence="1">Uncharacterized protein</fullName>
    </submittedName>
</protein>
<dbReference type="EMBL" id="QRKC01000015">
    <property type="protein sequence ID" value="RHH74008.1"/>
    <property type="molecule type" value="Genomic_DNA"/>
</dbReference>
<comment type="caution">
    <text evidence="1">The sequence shown here is derived from an EMBL/GenBank/DDBJ whole genome shotgun (WGS) entry which is preliminary data.</text>
</comment>
<name>A0A3R6L648_9BACT</name>
<organism evidence="1 2">
    <name type="scientific">Parabacteroides merdae</name>
    <dbReference type="NCBI Taxonomy" id="46503"/>
    <lineage>
        <taxon>Bacteria</taxon>
        <taxon>Pseudomonadati</taxon>
        <taxon>Bacteroidota</taxon>
        <taxon>Bacteroidia</taxon>
        <taxon>Bacteroidales</taxon>
        <taxon>Tannerellaceae</taxon>
        <taxon>Parabacteroides</taxon>
    </lineage>
</organism>
<dbReference type="Proteomes" id="UP000283732">
    <property type="component" value="Unassembled WGS sequence"/>
</dbReference>
<dbReference type="AlphaFoldDB" id="A0A3R6L648"/>
<sequence length="92" mass="10662">MKKINNILIRSLSDRDRDALLYLMNEVKLYQASKAVMQAVHAFQRNTQVIRKQAERIRDLECQNHILRSNSEQIIKSIGKIKDVLSNNGNVI</sequence>
<evidence type="ECO:0000313" key="2">
    <source>
        <dbReference type="Proteomes" id="UP000283732"/>
    </source>
</evidence>
<gene>
    <name evidence="1" type="ORF">DW191_19110</name>
</gene>
<proteinExistence type="predicted"/>
<accession>A0A3R6L648</accession>
<reference evidence="1 2" key="1">
    <citation type="submission" date="2018-08" db="EMBL/GenBank/DDBJ databases">
        <title>A genome reference for cultivated species of the human gut microbiota.</title>
        <authorList>
            <person name="Zou Y."/>
            <person name="Xue W."/>
            <person name="Luo G."/>
        </authorList>
    </citation>
    <scope>NUCLEOTIDE SEQUENCE [LARGE SCALE GENOMIC DNA]</scope>
    <source>
        <strain evidence="1 2">AM16-50</strain>
    </source>
</reference>
<evidence type="ECO:0000313" key="1">
    <source>
        <dbReference type="EMBL" id="RHH74008.1"/>
    </source>
</evidence>